<dbReference type="AlphaFoldDB" id="A0A1I4B8C6"/>
<dbReference type="Proteomes" id="UP000199607">
    <property type="component" value="Unassembled WGS sequence"/>
</dbReference>
<feature type="domain" description="DUF58" evidence="2">
    <location>
        <begin position="202"/>
        <end position="339"/>
    </location>
</feature>
<sequence length="482" mass="52673">MHPSRRYWALVGVGVFFVLLAVVLERPLVLSGAAGIGAVLVVSQATTVSAFTDTDDSLDVEYTLSQSRVAVDDTMFVTMSAQRPTESDVAVTVTAQPPLAADPIDESERQLRLAPGTTSATTSFEMTVPLAGRVELSEPTVTLADRQGLFKETYQRGPTETLTVEPRTPRDIHIGQGGDRMLAAYGDHPQNQSGAGLTPAGLRQYLPGDALNRIDWKATARQASPYIREFEVEAERTTLLIVDQRAAMGVGPTGRTMLDFTREVGLGLVQSAAEYNDALGLYGVGDDGLTVTRAPTATSAGYQQIRRALHELEPTRPESQSPDTETTAHPAAARRALRLLSMDDSVLSERISPFLDASDAYVQRIQGDPLFEAVRRAQMNEVGQTWTMILTNDSNRDQLRETARIASKRGHSVLIFLTPAVLFEERSLATRSETHQRYVSFEEFRRELHGLPRVTTFEVGPSEQLKTILNSESVSPPSESSS</sequence>
<gene>
    <name evidence="3" type="ORF">SAMN04487950_0383</name>
</gene>
<dbReference type="Pfam" id="PF01882">
    <property type="entry name" value="DUF58"/>
    <property type="match status" value="1"/>
</dbReference>
<keyword evidence="4" id="KW-1185">Reference proteome</keyword>
<dbReference type="EMBL" id="FOTC01000001">
    <property type="protein sequence ID" value="SFK65004.1"/>
    <property type="molecule type" value="Genomic_DNA"/>
</dbReference>
<dbReference type="PANTHER" id="PTHR33608">
    <property type="entry name" value="BLL2464 PROTEIN"/>
    <property type="match status" value="1"/>
</dbReference>
<dbReference type="PANTHER" id="PTHR33608:SF6">
    <property type="entry name" value="BLL2464 PROTEIN"/>
    <property type="match status" value="1"/>
</dbReference>
<dbReference type="InterPro" id="IPR002881">
    <property type="entry name" value="DUF58"/>
</dbReference>
<protein>
    <submittedName>
        <fullName evidence="3">Uncharacterized conserved protein, DUF58 family, contains vWF domain</fullName>
    </submittedName>
</protein>
<feature type="transmembrane region" description="Helical" evidence="1">
    <location>
        <begin position="7"/>
        <end position="24"/>
    </location>
</feature>
<dbReference type="STRING" id="553466.SAMN04487950_0383"/>
<accession>A0A1I4B8C6</accession>
<organism evidence="3 4">
    <name type="scientific">Halogranum rubrum</name>
    <dbReference type="NCBI Taxonomy" id="553466"/>
    <lineage>
        <taxon>Archaea</taxon>
        <taxon>Methanobacteriati</taxon>
        <taxon>Methanobacteriota</taxon>
        <taxon>Stenosarchaea group</taxon>
        <taxon>Halobacteria</taxon>
        <taxon>Halobacteriales</taxon>
        <taxon>Haloferacaceae</taxon>
    </lineage>
</organism>
<proteinExistence type="predicted"/>
<evidence type="ECO:0000259" key="2">
    <source>
        <dbReference type="Pfam" id="PF01882"/>
    </source>
</evidence>
<reference evidence="4" key="1">
    <citation type="submission" date="2016-10" db="EMBL/GenBank/DDBJ databases">
        <authorList>
            <person name="Varghese N."/>
            <person name="Submissions S."/>
        </authorList>
    </citation>
    <scope>NUCLEOTIDE SEQUENCE [LARGE SCALE GENOMIC DNA]</scope>
    <source>
        <strain evidence="4">CGMCC 1.7738</strain>
    </source>
</reference>
<keyword evidence="1" id="KW-1133">Transmembrane helix</keyword>
<evidence type="ECO:0000256" key="1">
    <source>
        <dbReference type="SAM" id="Phobius"/>
    </source>
</evidence>
<keyword evidence="1" id="KW-0812">Transmembrane</keyword>
<evidence type="ECO:0000313" key="3">
    <source>
        <dbReference type="EMBL" id="SFK65004.1"/>
    </source>
</evidence>
<name>A0A1I4B8C6_9EURY</name>
<keyword evidence="1" id="KW-0472">Membrane</keyword>
<evidence type="ECO:0000313" key="4">
    <source>
        <dbReference type="Proteomes" id="UP000199607"/>
    </source>
</evidence>